<reference evidence="3" key="2">
    <citation type="submission" date="2021-04" db="EMBL/GenBank/DDBJ databases">
        <authorList>
            <person name="Gilroy R."/>
        </authorList>
    </citation>
    <scope>NUCLEOTIDE SEQUENCE</scope>
    <source>
        <strain evidence="3">Gambia15-2214</strain>
    </source>
</reference>
<dbReference type="GO" id="GO:0007165">
    <property type="term" value="P:signal transduction"/>
    <property type="evidence" value="ECO:0007669"/>
    <property type="project" value="InterPro"/>
</dbReference>
<feature type="domain" description="CheW-like" evidence="2">
    <location>
        <begin position="24"/>
        <end position="166"/>
    </location>
</feature>
<evidence type="ECO:0000259" key="1">
    <source>
        <dbReference type="PROSITE" id="PS50123"/>
    </source>
</evidence>
<dbReference type="Gene3D" id="2.40.50.180">
    <property type="entry name" value="CheA-289, Domain 4"/>
    <property type="match status" value="1"/>
</dbReference>
<feature type="domain" description="CheR-type methyltransferase" evidence="1">
    <location>
        <begin position="273"/>
        <end position="487"/>
    </location>
</feature>
<dbReference type="GO" id="GO:0008757">
    <property type="term" value="F:S-adenosylmethionine-dependent methyltransferase activity"/>
    <property type="evidence" value="ECO:0007669"/>
    <property type="project" value="InterPro"/>
</dbReference>
<accession>A0A9E2P0T2</accession>
<dbReference type="AlphaFoldDB" id="A0A9E2P0T2"/>
<dbReference type="PANTHER" id="PTHR22617:SF23">
    <property type="entry name" value="CHEMOTAXIS PROTEIN CHEW"/>
    <property type="match status" value="1"/>
</dbReference>
<evidence type="ECO:0000259" key="2">
    <source>
        <dbReference type="PROSITE" id="PS50851"/>
    </source>
</evidence>
<organism evidence="3 4">
    <name type="scientific">Candidatus Treponema excrementipullorum</name>
    <dbReference type="NCBI Taxonomy" id="2838768"/>
    <lineage>
        <taxon>Bacteria</taxon>
        <taxon>Pseudomonadati</taxon>
        <taxon>Spirochaetota</taxon>
        <taxon>Spirochaetia</taxon>
        <taxon>Spirochaetales</taxon>
        <taxon>Treponemataceae</taxon>
        <taxon>Treponema</taxon>
    </lineage>
</organism>
<dbReference type="GO" id="GO:0005829">
    <property type="term" value="C:cytosol"/>
    <property type="evidence" value="ECO:0007669"/>
    <property type="project" value="TreeGrafter"/>
</dbReference>
<dbReference type="InterPro" id="IPR039315">
    <property type="entry name" value="CheW"/>
</dbReference>
<comment type="caution">
    <text evidence="3">The sequence shown here is derived from an EMBL/GenBank/DDBJ whole genome shotgun (WGS) entry which is preliminary data.</text>
</comment>
<dbReference type="SMART" id="SM00138">
    <property type="entry name" value="MeTrc"/>
    <property type="match status" value="1"/>
</dbReference>
<dbReference type="PRINTS" id="PR00996">
    <property type="entry name" value="CHERMTFRASE"/>
</dbReference>
<dbReference type="SMART" id="SM00260">
    <property type="entry name" value="CheW"/>
    <property type="match status" value="1"/>
</dbReference>
<dbReference type="Gene3D" id="3.40.50.150">
    <property type="entry name" value="Vaccinia Virus protein VP39"/>
    <property type="match status" value="1"/>
</dbReference>
<gene>
    <name evidence="3" type="ORF">IAA16_07295</name>
</gene>
<dbReference type="Pfam" id="PF01739">
    <property type="entry name" value="CheR"/>
    <property type="match status" value="1"/>
</dbReference>
<dbReference type="CDD" id="cd00732">
    <property type="entry name" value="CheW"/>
    <property type="match status" value="1"/>
</dbReference>
<dbReference type="InterPro" id="IPR000780">
    <property type="entry name" value="CheR_MeTrfase"/>
</dbReference>
<dbReference type="GO" id="GO:0006935">
    <property type="term" value="P:chemotaxis"/>
    <property type="evidence" value="ECO:0007669"/>
    <property type="project" value="InterPro"/>
</dbReference>
<dbReference type="InterPro" id="IPR036061">
    <property type="entry name" value="CheW-like_dom_sf"/>
</dbReference>
<protein>
    <submittedName>
        <fullName evidence="3">Chemotaxis protein CheW</fullName>
    </submittedName>
</protein>
<dbReference type="Gene3D" id="2.30.30.40">
    <property type="entry name" value="SH3 Domains"/>
    <property type="match status" value="1"/>
</dbReference>
<dbReference type="Pfam" id="PF01584">
    <property type="entry name" value="CheW"/>
    <property type="match status" value="1"/>
</dbReference>
<dbReference type="PANTHER" id="PTHR22617">
    <property type="entry name" value="CHEMOTAXIS SENSOR HISTIDINE KINASE-RELATED"/>
    <property type="match status" value="1"/>
</dbReference>
<evidence type="ECO:0000313" key="4">
    <source>
        <dbReference type="Proteomes" id="UP000823914"/>
    </source>
</evidence>
<name>A0A9E2P0T2_9SPIR</name>
<evidence type="ECO:0000313" key="3">
    <source>
        <dbReference type="EMBL" id="MBU3850353.1"/>
    </source>
</evidence>
<dbReference type="InterPro" id="IPR022642">
    <property type="entry name" value="CheR_C"/>
</dbReference>
<dbReference type="Proteomes" id="UP000823914">
    <property type="component" value="Unassembled WGS sequence"/>
</dbReference>
<dbReference type="PROSITE" id="PS50851">
    <property type="entry name" value="CHEW"/>
    <property type="match status" value="1"/>
</dbReference>
<dbReference type="EMBL" id="JAHLFV010000171">
    <property type="protein sequence ID" value="MBU3850353.1"/>
    <property type="molecule type" value="Genomic_DNA"/>
</dbReference>
<dbReference type="SUPFAM" id="SSF53335">
    <property type="entry name" value="S-adenosyl-L-methionine-dependent methyltransferases"/>
    <property type="match status" value="1"/>
</dbReference>
<dbReference type="InterPro" id="IPR029063">
    <property type="entry name" value="SAM-dependent_MTases_sf"/>
</dbReference>
<reference evidence="3" key="1">
    <citation type="journal article" date="2021" name="PeerJ">
        <title>Extensive microbial diversity within the chicken gut microbiome revealed by metagenomics and culture.</title>
        <authorList>
            <person name="Gilroy R."/>
            <person name="Ravi A."/>
            <person name="Getino M."/>
            <person name="Pursley I."/>
            <person name="Horton D.L."/>
            <person name="Alikhan N.F."/>
            <person name="Baker D."/>
            <person name="Gharbi K."/>
            <person name="Hall N."/>
            <person name="Watson M."/>
            <person name="Adriaenssens E.M."/>
            <person name="Foster-Nyarko E."/>
            <person name="Jarju S."/>
            <person name="Secka A."/>
            <person name="Antonio M."/>
            <person name="Oren A."/>
            <person name="Chaudhuri R.R."/>
            <person name="La Ragione R."/>
            <person name="Hildebrand F."/>
            <person name="Pallen M.J."/>
        </authorList>
    </citation>
    <scope>NUCLEOTIDE SEQUENCE</scope>
    <source>
        <strain evidence="3">Gambia15-2214</strain>
    </source>
</reference>
<proteinExistence type="predicted"/>
<dbReference type="PROSITE" id="PS50123">
    <property type="entry name" value="CHER"/>
    <property type="match status" value="1"/>
</dbReference>
<dbReference type="SUPFAM" id="SSF50341">
    <property type="entry name" value="CheW-like"/>
    <property type="match status" value="1"/>
</dbReference>
<sequence>MRNPMLPGSDEAGVEQKERVSIVDFKMVTFSLAGKDYAIDIMKVKEIAKAGHFTYVPNTLPFVLGVYNLRGDIIPIIDLRRFFNIEVPEREKDALENMLIVSVEDQPFGVVVDVIDKVVGIQESSIQPPHPLFGDINIKYIYGIVESNDRLYVLLDIDRIFGTKVFAYPEKRTQDLPSAEDRVPGNVSVATVAPVEKSTSQGMSSLEAVSSQSYVTEQKSVAEKESKPQVSGALKEEEFGGPDADFGFIKDGLQRFKSFYTTEVNEDWVKRRFDEWVRKKGKDSYQISSEKDAEEFLEPFYSSHTGGFWSKEYSQSLYEALPANSAKQICVWNPGCGKGYEAYSLACVLRKKYPDARIKIYAQDIDLLSISNAPLLSVPNEIASSWYGPFLTQGVTGAYSFKPEIKEMILFEYHDCMHTNTMPVVDLVYCRDLISFLDPSVQKTLLNDFDEKLKGNGRVIVGENETLSHMANWSETMVGSVVIYGKQ</sequence>
<dbReference type="InterPro" id="IPR002545">
    <property type="entry name" value="CheW-lke_dom"/>
</dbReference>